<evidence type="ECO:0000313" key="8">
    <source>
        <dbReference type="EMBL" id="KAE8356256.1"/>
    </source>
</evidence>
<feature type="transmembrane region" description="Helical" evidence="6">
    <location>
        <begin position="12"/>
        <end position="29"/>
    </location>
</feature>
<dbReference type="PANTHER" id="PTHR33048">
    <property type="entry name" value="PTH11-LIKE INTEGRAL MEMBRANE PROTEIN (AFU_ORTHOLOGUE AFUA_5G11245)"/>
    <property type="match status" value="1"/>
</dbReference>
<keyword evidence="3 6" id="KW-1133">Transmembrane helix</keyword>
<evidence type="ECO:0000256" key="1">
    <source>
        <dbReference type="ARBA" id="ARBA00004141"/>
    </source>
</evidence>
<feature type="transmembrane region" description="Helical" evidence="6">
    <location>
        <begin position="174"/>
        <end position="197"/>
    </location>
</feature>
<feature type="transmembrane region" description="Helical" evidence="6">
    <location>
        <begin position="209"/>
        <end position="229"/>
    </location>
</feature>
<evidence type="ECO:0000256" key="4">
    <source>
        <dbReference type="ARBA" id="ARBA00023136"/>
    </source>
</evidence>
<dbReference type="InterPro" id="IPR049326">
    <property type="entry name" value="Rhodopsin_dom_fungi"/>
</dbReference>
<dbReference type="EMBL" id="ML739040">
    <property type="protein sequence ID" value="KAE8356256.1"/>
    <property type="molecule type" value="Genomic_DNA"/>
</dbReference>
<feature type="transmembrane region" description="Helical" evidence="6">
    <location>
        <begin position="86"/>
        <end position="107"/>
    </location>
</feature>
<reference evidence="9" key="1">
    <citation type="submission" date="2019-04" db="EMBL/GenBank/DDBJ databases">
        <title>Friends and foes A comparative genomics studyof 23 Aspergillus species from section Flavi.</title>
        <authorList>
            <consortium name="DOE Joint Genome Institute"/>
            <person name="Kjaerbolling I."/>
            <person name="Vesth T."/>
            <person name="Frisvad J.C."/>
            <person name="Nybo J.L."/>
            <person name="Theobald S."/>
            <person name="Kildgaard S."/>
            <person name="Isbrandt T."/>
            <person name="Kuo A."/>
            <person name="Sato A."/>
            <person name="Lyhne E.K."/>
            <person name="Kogle M.E."/>
            <person name="Wiebenga A."/>
            <person name="Kun R.S."/>
            <person name="Lubbers R.J."/>
            <person name="Makela M.R."/>
            <person name="Barry K."/>
            <person name="Chovatia M."/>
            <person name="Clum A."/>
            <person name="Daum C."/>
            <person name="Haridas S."/>
            <person name="He G."/>
            <person name="LaButti K."/>
            <person name="Lipzen A."/>
            <person name="Mondo S."/>
            <person name="Riley R."/>
            <person name="Salamov A."/>
            <person name="Simmons B.A."/>
            <person name="Magnuson J.K."/>
            <person name="Henrissat B."/>
            <person name="Mortensen U.H."/>
            <person name="Larsen T.O."/>
            <person name="Devries R.P."/>
            <person name="Grigoriev I.V."/>
            <person name="Machida M."/>
            <person name="Baker S.E."/>
            <person name="Andersen M.R."/>
        </authorList>
    </citation>
    <scope>NUCLEOTIDE SEQUENCE [LARGE SCALE GENOMIC DNA]</scope>
    <source>
        <strain evidence="9">CBS 553.77</strain>
    </source>
</reference>
<evidence type="ECO:0000256" key="3">
    <source>
        <dbReference type="ARBA" id="ARBA00022989"/>
    </source>
</evidence>
<organism evidence="8 9">
    <name type="scientific">Aspergillus coremiiformis</name>
    <dbReference type="NCBI Taxonomy" id="138285"/>
    <lineage>
        <taxon>Eukaryota</taxon>
        <taxon>Fungi</taxon>
        <taxon>Dikarya</taxon>
        <taxon>Ascomycota</taxon>
        <taxon>Pezizomycotina</taxon>
        <taxon>Eurotiomycetes</taxon>
        <taxon>Eurotiomycetidae</taxon>
        <taxon>Eurotiales</taxon>
        <taxon>Aspergillaceae</taxon>
        <taxon>Aspergillus</taxon>
        <taxon>Aspergillus subgen. Circumdati</taxon>
    </lineage>
</organism>
<sequence>MTADITTIETFTEYSIGMCFLLVRLYARVKHLGIRGLQLEDAFATLAMVFWTMLTPIIHVLGTIGANVGLNDQTAMQVPDNRIPTLVLGSKLTFLSWVWYIFYIWCLKGMLMCRYTKLTQGTFWHRPVHIASAFCLLTGLASILTHLCICTPIPRNWQIKPYAGDNCTIRKPNFLIITALNLITDLLILLIPIPVLLKLQIPLPRKLILTFLFSSGIFVMICTILRTYYSLNDLASLAIALGWANRECFVAAIVASLPGIKPLFGKSKWLGSWNRGRPVKNAPASLSQRLRGGNQTFVSAAVDRVELLDRRHEVGGCREVHPSGIQVTRELKVEHAVFVP</sequence>
<evidence type="ECO:0000256" key="2">
    <source>
        <dbReference type="ARBA" id="ARBA00022692"/>
    </source>
</evidence>
<dbReference type="PANTHER" id="PTHR33048:SF152">
    <property type="entry name" value="INTEGRAL MEMBRANE PROTEIN"/>
    <property type="match status" value="1"/>
</dbReference>
<keyword evidence="9" id="KW-1185">Reference proteome</keyword>
<accession>A0A5N6ZH53</accession>
<proteinExistence type="inferred from homology"/>
<evidence type="ECO:0000256" key="5">
    <source>
        <dbReference type="ARBA" id="ARBA00038359"/>
    </source>
</evidence>
<comment type="similarity">
    <text evidence="5">Belongs to the SAT4 family.</text>
</comment>
<evidence type="ECO:0000259" key="7">
    <source>
        <dbReference type="Pfam" id="PF20684"/>
    </source>
</evidence>
<name>A0A5N6ZH53_9EURO</name>
<feature type="transmembrane region" description="Helical" evidence="6">
    <location>
        <begin position="41"/>
        <end position="66"/>
    </location>
</feature>
<dbReference type="GO" id="GO:0016020">
    <property type="term" value="C:membrane"/>
    <property type="evidence" value="ECO:0007669"/>
    <property type="project" value="UniProtKB-SubCell"/>
</dbReference>
<evidence type="ECO:0000256" key="6">
    <source>
        <dbReference type="SAM" id="Phobius"/>
    </source>
</evidence>
<dbReference type="OrthoDB" id="4329349at2759"/>
<evidence type="ECO:0000313" key="9">
    <source>
        <dbReference type="Proteomes" id="UP000327118"/>
    </source>
</evidence>
<comment type="subcellular location">
    <subcellularLocation>
        <location evidence="1">Membrane</location>
        <topology evidence="1">Multi-pass membrane protein</topology>
    </subcellularLocation>
</comment>
<dbReference type="Pfam" id="PF20684">
    <property type="entry name" value="Fung_rhodopsin"/>
    <property type="match status" value="1"/>
</dbReference>
<feature type="transmembrane region" description="Helical" evidence="6">
    <location>
        <begin position="128"/>
        <end position="154"/>
    </location>
</feature>
<feature type="domain" description="Rhodopsin" evidence="7">
    <location>
        <begin position="23"/>
        <end position="265"/>
    </location>
</feature>
<protein>
    <recommendedName>
        <fullName evidence="7">Rhodopsin domain-containing protein</fullName>
    </recommendedName>
</protein>
<dbReference type="Proteomes" id="UP000327118">
    <property type="component" value="Unassembled WGS sequence"/>
</dbReference>
<keyword evidence="2 6" id="KW-0812">Transmembrane</keyword>
<keyword evidence="4 6" id="KW-0472">Membrane</keyword>
<dbReference type="AlphaFoldDB" id="A0A5N6ZH53"/>
<gene>
    <name evidence="8" type="ORF">BDV28DRAFT_127282</name>
</gene>
<dbReference type="InterPro" id="IPR052337">
    <property type="entry name" value="SAT4-like"/>
</dbReference>